<dbReference type="Proteomes" id="UP000248857">
    <property type="component" value="Unassembled WGS sequence"/>
</dbReference>
<dbReference type="GO" id="GO:0047746">
    <property type="term" value="F:chlorophyllase activity"/>
    <property type="evidence" value="ECO:0007669"/>
    <property type="project" value="TreeGrafter"/>
</dbReference>
<evidence type="ECO:0000313" key="3">
    <source>
        <dbReference type="Proteomes" id="UP000248857"/>
    </source>
</evidence>
<reference evidence="2 3" key="1">
    <citation type="journal article" date="2018" name="Sci. Rep.">
        <title>A novel species of the marine cyanobacterium Acaryochloris with a unique pigment content and lifestyle.</title>
        <authorList>
            <person name="Partensky F."/>
            <person name="Six C."/>
            <person name="Ratin M."/>
            <person name="Garczarek L."/>
            <person name="Vaulot D."/>
            <person name="Probert I."/>
            <person name="Calteau A."/>
            <person name="Gourvil P."/>
            <person name="Marie D."/>
            <person name="Grebert T."/>
            <person name="Bouchier C."/>
            <person name="Le Panse S."/>
            <person name="Gachenot M."/>
            <person name="Rodriguez F."/>
            <person name="Garrido J.L."/>
        </authorList>
    </citation>
    <scope>NUCLEOTIDE SEQUENCE [LARGE SCALE GENOMIC DNA]</scope>
    <source>
        <strain evidence="2 3">RCC1774</strain>
    </source>
</reference>
<dbReference type="GO" id="GO:0015994">
    <property type="term" value="P:chlorophyll metabolic process"/>
    <property type="evidence" value="ECO:0007669"/>
    <property type="project" value="TreeGrafter"/>
</dbReference>
<accession>A0A2W1JPF7</accession>
<dbReference type="PANTHER" id="PTHR46438:SF7">
    <property type="entry name" value="ALPHA_BETA-HYDROLASES SUPERFAMILY PROTEIN"/>
    <property type="match status" value="1"/>
</dbReference>
<dbReference type="Gene3D" id="3.40.50.1820">
    <property type="entry name" value="alpha/beta hydrolase"/>
    <property type="match status" value="1"/>
</dbReference>
<keyword evidence="3" id="KW-1185">Reference proteome</keyword>
<dbReference type="EC" id="3.7.1.13" evidence="2"/>
<name>A0A2W1JPF7_9CYAN</name>
<dbReference type="Pfam" id="PF12697">
    <property type="entry name" value="Abhydrolase_6"/>
    <property type="match status" value="1"/>
</dbReference>
<protein>
    <submittedName>
        <fullName evidence="2">2-hydroxy-6-oxo-6-(2'-aminophenyl)hexa-2, 4-dienoic acid hydrolase</fullName>
        <ecNumber evidence="2">3.7.1.13</ecNumber>
    </submittedName>
</protein>
<organism evidence="2 3">
    <name type="scientific">Acaryochloris thomasi RCC1774</name>
    <dbReference type="NCBI Taxonomy" id="1764569"/>
    <lineage>
        <taxon>Bacteria</taxon>
        <taxon>Bacillati</taxon>
        <taxon>Cyanobacteriota</taxon>
        <taxon>Cyanophyceae</taxon>
        <taxon>Acaryochloridales</taxon>
        <taxon>Acaryochloridaceae</taxon>
        <taxon>Acaryochloris</taxon>
        <taxon>Acaryochloris thomasi</taxon>
    </lineage>
</organism>
<dbReference type="InterPro" id="IPR029058">
    <property type="entry name" value="AB_hydrolase_fold"/>
</dbReference>
<proteinExistence type="predicted"/>
<evidence type="ECO:0000313" key="2">
    <source>
        <dbReference type="EMBL" id="PZD75238.1"/>
    </source>
</evidence>
<dbReference type="AlphaFoldDB" id="A0A2W1JPF7"/>
<dbReference type="PRINTS" id="PR00111">
    <property type="entry name" value="ABHYDROLASE"/>
</dbReference>
<gene>
    <name evidence="2" type="primary">carC_1</name>
    <name evidence="2" type="ORF">C1752_00114</name>
</gene>
<evidence type="ECO:0000259" key="1">
    <source>
        <dbReference type="Pfam" id="PF12697"/>
    </source>
</evidence>
<keyword evidence="2" id="KW-0378">Hydrolase</keyword>
<dbReference type="PANTHER" id="PTHR46438">
    <property type="entry name" value="ALPHA/BETA-HYDROLASES SUPERFAMILY PROTEIN"/>
    <property type="match status" value="1"/>
</dbReference>
<sequence>MLVHGFGACIGHWRKNIPVLAAAGYRVFALDLLGFGASDKPKLDYRLEIWQELLQDFWSAFIQEPAIFIGNSMGGLITLMMLAHHPDISAGGVLLNSAGGLNMNMRDDEQNVVRRILMGGINTLIASKRLGPSLFNRVRTKQRIRGSLSQVYRNPEAITDELVDMIHAAAATPGAQEAFASIMTAPAGPRPSELLPSIEKPLLVLWGENDPWAALPTADIYRLLSEEAETQVTFKTIPNTGHCPHDERPEVVNPLIIDWLSQL</sequence>
<dbReference type="EMBL" id="PQWO01000001">
    <property type="protein sequence ID" value="PZD75238.1"/>
    <property type="molecule type" value="Genomic_DNA"/>
</dbReference>
<dbReference type="InterPro" id="IPR000639">
    <property type="entry name" value="Epox_hydrolase-like"/>
</dbReference>
<feature type="domain" description="AB hydrolase-1" evidence="1">
    <location>
        <begin position="2"/>
        <end position="253"/>
    </location>
</feature>
<dbReference type="InterPro" id="IPR000073">
    <property type="entry name" value="AB_hydrolase_1"/>
</dbReference>
<dbReference type="SUPFAM" id="SSF53474">
    <property type="entry name" value="alpha/beta-Hydrolases"/>
    <property type="match status" value="1"/>
</dbReference>
<dbReference type="PRINTS" id="PR00412">
    <property type="entry name" value="EPOXHYDRLASE"/>
</dbReference>
<dbReference type="GO" id="GO:0018768">
    <property type="term" value="F:2-hydroxy-6-oxo-6-(2'-aminophenyl)hexa-2,4-dienoate hydrolase activity"/>
    <property type="evidence" value="ECO:0007669"/>
    <property type="project" value="UniProtKB-EC"/>
</dbReference>
<comment type="caution">
    <text evidence="2">The sequence shown here is derived from an EMBL/GenBank/DDBJ whole genome shotgun (WGS) entry which is preliminary data.</text>
</comment>